<organism evidence="2 3">
    <name type="scientific">Azospira restricta</name>
    <dbReference type="NCBI Taxonomy" id="404405"/>
    <lineage>
        <taxon>Bacteria</taxon>
        <taxon>Pseudomonadati</taxon>
        <taxon>Pseudomonadota</taxon>
        <taxon>Betaproteobacteria</taxon>
        <taxon>Rhodocyclales</taxon>
        <taxon>Rhodocyclaceae</taxon>
        <taxon>Azospira</taxon>
    </lineage>
</organism>
<dbReference type="RefSeq" id="WP_203388750.1">
    <property type="nucleotide sequence ID" value="NZ_CP064781.1"/>
</dbReference>
<dbReference type="Proteomes" id="UP000663444">
    <property type="component" value="Chromosome"/>
</dbReference>
<dbReference type="PANTHER" id="PTHR43682">
    <property type="entry name" value="LACTATE UTILIZATION PROTEIN C"/>
    <property type="match status" value="1"/>
</dbReference>
<evidence type="ECO:0000313" key="2">
    <source>
        <dbReference type="EMBL" id="QRJ65224.1"/>
    </source>
</evidence>
<dbReference type="Gene3D" id="3.40.50.10420">
    <property type="entry name" value="NagB/RpiA/CoA transferase-like"/>
    <property type="match status" value="1"/>
</dbReference>
<dbReference type="Pfam" id="PF02589">
    <property type="entry name" value="LUD_dom"/>
    <property type="match status" value="1"/>
</dbReference>
<evidence type="ECO:0000259" key="1">
    <source>
        <dbReference type="Pfam" id="PF02589"/>
    </source>
</evidence>
<dbReference type="InterPro" id="IPR003741">
    <property type="entry name" value="LUD_dom"/>
</dbReference>
<keyword evidence="3" id="KW-1185">Reference proteome</keyword>
<dbReference type="InterPro" id="IPR037171">
    <property type="entry name" value="NagB/RpiA_transferase-like"/>
</dbReference>
<dbReference type="KEGG" id="ares:IWH25_07800"/>
<gene>
    <name evidence="2" type="ORF">IWH25_07800</name>
</gene>
<protein>
    <submittedName>
        <fullName evidence="2">Lactate utilization protein C</fullName>
    </submittedName>
</protein>
<evidence type="ECO:0000313" key="3">
    <source>
        <dbReference type="Proteomes" id="UP000663444"/>
    </source>
</evidence>
<dbReference type="InterPro" id="IPR024185">
    <property type="entry name" value="FTHF_cligase-like_sf"/>
</dbReference>
<feature type="domain" description="LUD" evidence="1">
    <location>
        <begin position="86"/>
        <end position="214"/>
    </location>
</feature>
<accession>A0A974Y5B0</accession>
<reference evidence="2" key="1">
    <citation type="submission" date="2020-11" db="EMBL/GenBank/DDBJ databases">
        <title>Azospira restricta DSM 18626 genome sequence.</title>
        <authorList>
            <person name="Moe W.M."/>
        </authorList>
    </citation>
    <scope>NUCLEOTIDE SEQUENCE</scope>
    <source>
        <strain evidence="2">DSM 18626</strain>
    </source>
</reference>
<dbReference type="AlphaFoldDB" id="A0A974Y5B0"/>
<proteinExistence type="predicted"/>
<dbReference type="PANTHER" id="PTHR43682:SF1">
    <property type="entry name" value="LACTATE UTILIZATION PROTEIN C"/>
    <property type="match status" value="1"/>
</dbReference>
<sequence>MSSREDILARVRAKLGAAAGDAARRAAARAVLAAPAAGPRPALAGDLVARFRAKSEAMASTVDVVATTAEVPAAVARYLAGRGLAPRAVCWPELAALDWAAAGLAVEARAAGGDDATGITGCFCAIAETGTLLLVSGPQTAATTSLLPETHIAVVPVSRIVPAMEEGFARLRAEYGEDLPRAVNFVSGPSRTGDIEQTIVLGAHGPYRVHLLLVGRG</sequence>
<dbReference type="EMBL" id="CP064781">
    <property type="protein sequence ID" value="QRJ65224.1"/>
    <property type="molecule type" value="Genomic_DNA"/>
</dbReference>
<name>A0A974Y5B0_9RHOO</name>
<dbReference type="SUPFAM" id="SSF100950">
    <property type="entry name" value="NagB/RpiA/CoA transferase-like"/>
    <property type="match status" value="1"/>
</dbReference>